<accession>A0A0L6UV97</accession>
<organism evidence="1 2">
    <name type="scientific">Puccinia sorghi</name>
    <dbReference type="NCBI Taxonomy" id="27349"/>
    <lineage>
        <taxon>Eukaryota</taxon>
        <taxon>Fungi</taxon>
        <taxon>Dikarya</taxon>
        <taxon>Basidiomycota</taxon>
        <taxon>Pucciniomycotina</taxon>
        <taxon>Pucciniomycetes</taxon>
        <taxon>Pucciniales</taxon>
        <taxon>Pucciniaceae</taxon>
        <taxon>Puccinia</taxon>
    </lineage>
</organism>
<sequence>MGETELFVVYSTREHTLCSIINFERVVISEFDLAEAVTFGLIAELKTKVH</sequence>
<proteinExistence type="predicted"/>
<protein>
    <submittedName>
        <fullName evidence="1">Uncharacterized protein</fullName>
    </submittedName>
</protein>
<name>A0A0L6UV97_9BASI</name>
<keyword evidence="2" id="KW-1185">Reference proteome</keyword>
<evidence type="ECO:0000313" key="1">
    <source>
        <dbReference type="EMBL" id="KNZ51800.1"/>
    </source>
</evidence>
<dbReference type="VEuPathDB" id="FungiDB:VP01_3803g1"/>
<comment type="caution">
    <text evidence="1">The sequence shown here is derived from an EMBL/GenBank/DDBJ whole genome shotgun (WGS) entry which is preliminary data.</text>
</comment>
<dbReference type="EMBL" id="LAVV01008839">
    <property type="protein sequence ID" value="KNZ51800.1"/>
    <property type="molecule type" value="Genomic_DNA"/>
</dbReference>
<gene>
    <name evidence="1" type="ORF">VP01_3803g1</name>
</gene>
<dbReference type="Proteomes" id="UP000037035">
    <property type="component" value="Unassembled WGS sequence"/>
</dbReference>
<evidence type="ECO:0000313" key="2">
    <source>
        <dbReference type="Proteomes" id="UP000037035"/>
    </source>
</evidence>
<dbReference type="AlphaFoldDB" id="A0A0L6UV97"/>
<reference evidence="1 2" key="1">
    <citation type="submission" date="2015-08" db="EMBL/GenBank/DDBJ databases">
        <title>Next Generation Sequencing and Analysis of the Genome of Puccinia sorghi L Schw, the Causal Agent of Maize Common Rust.</title>
        <authorList>
            <person name="Rochi L."/>
            <person name="Burguener G."/>
            <person name="Darino M."/>
            <person name="Turjanski A."/>
            <person name="Kreff E."/>
            <person name="Dieguez M.J."/>
            <person name="Sacco F."/>
        </authorList>
    </citation>
    <scope>NUCLEOTIDE SEQUENCE [LARGE SCALE GENOMIC DNA]</scope>
    <source>
        <strain evidence="1 2">RO10H11247</strain>
    </source>
</reference>